<name>A0AAW9RX51_9HYPH</name>
<evidence type="ECO:0000256" key="4">
    <source>
        <dbReference type="ARBA" id="ARBA00023284"/>
    </source>
</evidence>
<dbReference type="AlphaFoldDB" id="A0AAW9RX51"/>
<sequence length="282" mass="30781">MTRLPTMFGALAIATAMAIGALAPTQHAFAEEATLSKKAVEKMIDARIKESREATLDADTIGPIVKEYLLANPELLEEVLAALEAKRERDQQVARTEALDKNREEIFRSSHSAVAGNPAGDITLVEFFDYNCGYCKRMLPALVDLMDSDPKLRVVFKEWPVLSEGSAEAARIAQGVKKVAPERYLDFHVELMSQPSGSDGINRKRALEVVDQLELDREAILAASKESSVDDALEQNFQLAEALGLRGTPSYVVGNEVIPGALSFDALQAKIEEARKSGCETC</sequence>
<dbReference type="PANTHER" id="PTHR13887">
    <property type="entry name" value="GLUTATHIONE S-TRANSFERASE KAPPA"/>
    <property type="match status" value="1"/>
</dbReference>
<dbReference type="InterPro" id="IPR001853">
    <property type="entry name" value="DSBA-like_thioredoxin_dom"/>
</dbReference>
<evidence type="ECO:0000256" key="5">
    <source>
        <dbReference type="SAM" id="SignalP"/>
    </source>
</evidence>
<dbReference type="Pfam" id="PF18312">
    <property type="entry name" value="ScsC_N"/>
    <property type="match status" value="1"/>
</dbReference>
<dbReference type="PROSITE" id="PS51352">
    <property type="entry name" value="THIOREDOXIN_2"/>
    <property type="match status" value="1"/>
</dbReference>
<feature type="domain" description="Thioredoxin" evidence="6">
    <location>
        <begin position="69"/>
        <end position="276"/>
    </location>
</feature>
<evidence type="ECO:0000313" key="7">
    <source>
        <dbReference type="EMBL" id="MEJ8573480.1"/>
    </source>
</evidence>
<dbReference type="Pfam" id="PF01323">
    <property type="entry name" value="DSBA"/>
    <property type="match status" value="1"/>
</dbReference>
<dbReference type="EMBL" id="JAZHOF010000007">
    <property type="protein sequence ID" value="MEJ8573480.1"/>
    <property type="molecule type" value="Genomic_DNA"/>
</dbReference>
<evidence type="ECO:0000256" key="3">
    <source>
        <dbReference type="ARBA" id="ARBA00023157"/>
    </source>
</evidence>
<dbReference type="CDD" id="cd03023">
    <property type="entry name" value="DsbA_Com1_like"/>
    <property type="match status" value="1"/>
</dbReference>
<dbReference type="GO" id="GO:0015036">
    <property type="term" value="F:disulfide oxidoreductase activity"/>
    <property type="evidence" value="ECO:0007669"/>
    <property type="project" value="UniProtKB-ARBA"/>
</dbReference>
<dbReference type="InterPro" id="IPR013766">
    <property type="entry name" value="Thioredoxin_domain"/>
</dbReference>
<proteinExistence type="predicted"/>
<dbReference type="PROSITE" id="PS00194">
    <property type="entry name" value="THIOREDOXIN_1"/>
    <property type="match status" value="1"/>
</dbReference>
<gene>
    <name evidence="7" type="ORF">V3328_18470</name>
</gene>
<dbReference type="PANTHER" id="PTHR13887:SF14">
    <property type="entry name" value="DISULFIDE BOND FORMATION PROTEIN D"/>
    <property type="match status" value="1"/>
</dbReference>
<dbReference type="Proteomes" id="UP001378188">
    <property type="component" value="Unassembled WGS sequence"/>
</dbReference>
<dbReference type="SUPFAM" id="SSF52833">
    <property type="entry name" value="Thioredoxin-like"/>
    <property type="match status" value="1"/>
</dbReference>
<evidence type="ECO:0000256" key="2">
    <source>
        <dbReference type="ARBA" id="ARBA00023002"/>
    </source>
</evidence>
<keyword evidence="2" id="KW-0560">Oxidoreductase</keyword>
<evidence type="ECO:0000259" key="6">
    <source>
        <dbReference type="PROSITE" id="PS51352"/>
    </source>
</evidence>
<keyword evidence="4" id="KW-0676">Redox-active center</keyword>
<dbReference type="InterPro" id="IPR017937">
    <property type="entry name" value="Thioredoxin_CS"/>
</dbReference>
<keyword evidence="8" id="KW-1185">Reference proteome</keyword>
<feature type="signal peptide" evidence="5">
    <location>
        <begin position="1"/>
        <end position="30"/>
    </location>
</feature>
<dbReference type="InterPro" id="IPR041205">
    <property type="entry name" value="ScsC_N"/>
</dbReference>
<comment type="caution">
    <text evidence="7">The sequence shown here is derived from an EMBL/GenBank/DDBJ whole genome shotgun (WGS) entry which is preliminary data.</text>
</comment>
<evidence type="ECO:0000256" key="1">
    <source>
        <dbReference type="ARBA" id="ARBA00022729"/>
    </source>
</evidence>
<evidence type="ECO:0000313" key="8">
    <source>
        <dbReference type="Proteomes" id="UP001378188"/>
    </source>
</evidence>
<protein>
    <submittedName>
        <fullName evidence="7">DsbA family protein</fullName>
    </submittedName>
</protein>
<organism evidence="7 8">
    <name type="scientific">Microbaculum marinum</name>
    <dbReference type="NCBI Taxonomy" id="1764581"/>
    <lineage>
        <taxon>Bacteria</taxon>
        <taxon>Pseudomonadati</taxon>
        <taxon>Pseudomonadota</taxon>
        <taxon>Alphaproteobacteria</taxon>
        <taxon>Hyphomicrobiales</taxon>
        <taxon>Tepidamorphaceae</taxon>
        <taxon>Microbaculum</taxon>
    </lineage>
</organism>
<keyword evidence="1 5" id="KW-0732">Signal</keyword>
<feature type="chain" id="PRO_5043813220" evidence="5">
    <location>
        <begin position="31"/>
        <end position="282"/>
    </location>
</feature>
<dbReference type="Gene3D" id="3.40.30.10">
    <property type="entry name" value="Glutaredoxin"/>
    <property type="match status" value="1"/>
</dbReference>
<accession>A0AAW9RX51</accession>
<reference evidence="7 8" key="1">
    <citation type="submission" date="2024-02" db="EMBL/GenBank/DDBJ databases">
        <title>Genome analysis and characterization of Microbaculum marinisediminis sp. nov., isolated from marine sediment.</title>
        <authorList>
            <person name="Du Z.-J."/>
            <person name="Ye Y.-Q."/>
            <person name="Zhang Z.-R."/>
            <person name="Yuan S.-M."/>
            <person name="Zhang X.-Y."/>
        </authorList>
    </citation>
    <scope>NUCLEOTIDE SEQUENCE [LARGE SCALE GENOMIC DNA]</scope>
    <source>
        <strain evidence="7 8">SDUM1044001</strain>
    </source>
</reference>
<dbReference type="RefSeq" id="WP_340331170.1">
    <property type="nucleotide sequence ID" value="NZ_JAZHOF010000007.1"/>
</dbReference>
<dbReference type="InterPro" id="IPR036249">
    <property type="entry name" value="Thioredoxin-like_sf"/>
</dbReference>
<keyword evidence="3" id="KW-1015">Disulfide bond</keyword>